<evidence type="ECO:0000256" key="6">
    <source>
        <dbReference type="ARBA" id="ARBA00023136"/>
    </source>
</evidence>
<dbReference type="Proteomes" id="UP001527181">
    <property type="component" value="Unassembled WGS sequence"/>
</dbReference>
<evidence type="ECO:0000256" key="5">
    <source>
        <dbReference type="ARBA" id="ARBA00022989"/>
    </source>
</evidence>
<gene>
    <name evidence="9" type="ORF">M5X12_14055</name>
</gene>
<dbReference type="PANTHER" id="PTHR32322:SF18">
    <property type="entry name" value="S-ADENOSYLMETHIONINE_S-ADENOSYLHOMOCYSTEINE TRANSPORTER"/>
    <property type="match status" value="1"/>
</dbReference>
<dbReference type="InterPro" id="IPR000620">
    <property type="entry name" value="EamA_dom"/>
</dbReference>
<sequence length="309" mass="34189">MSSRKTSQVYALLIVGMIAISFSAIFVKWSNAPASIIGMYRLLITNIVLLPWVWAYRSEWRSVQRNDWVRLFLSGFFLGLHFLLWMESLRYTTVASSTVLLALEPILVMAGSFWFFKQKTTAPALVGVGIALCGMMLIGWGDMAVSGQALYGDILSMLGTIAVVIHMLLGQDLRQRVSSYVYNFTVFLVAGLALAAYNLSAGYSFTAYEPKEWILFACMAIIPTVLGHMLFNWLLKYISATSISMSVLGEPVGSIILAWLLLGETLVMTQLIACLLLIIGVWAFLMSDRRAHHPSPPAITEAAPSRSVL</sequence>
<dbReference type="InterPro" id="IPR050638">
    <property type="entry name" value="AA-Vitamin_Transporters"/>
</dbReference>
<keyword evidence="3" id="KW-1003">Cell membrane</keyword>
<reference evidence="9 10" key="1">
    <citation type="submission" date="2022-05" db="EMBL/GenBank/DDBJ databases">
        <title>Genome Sequencing of Bee-Associated Microbes.</title>
        <authorList>
            <person name="Dunlap C."/>
        </authorList>
    </citation>
    <scope>NUCLEOTIDE SEQUENCE [LARGE SCALE GENOMIC DNA]</scope>
    <source>
        <strain evidence="9 10">NRRL B-04010</strain>
    </source>
</reference>
<keyword evidence="4 7" id="KW-0812">Transmembrane</keyword>
<evidence type="ECO:0000256" key="1">
    <source>
        <dbReference type="ARBA" id="ARBA00004651"/>
    </source>
</evidence>
<dbReference type="EMBL" id="JAMDNP010000023">
    <property type="protein sequence ID" value="MCY9761696.1"/>
    <property type="molecule type" value="Genomic_DNA"/>
</dbReference>
<feature type="transmembrane region" description="Helical" evidence="7">
    <location>
        <begin position="149"/>
        <end position="169"/>
    </location>
</feature>
<dbReference type="InterPro" id="IPR037185">
    <property type="entry name" value="EmrE-like"/>
</dbReference>
<keyword evidence="6 7" id="KW-0472">Membrane</keyword>
<comment type="similarity">
    <text evidence="2">Belongs to the EamA transporter family.</text>
</comment>
<proteinExistence type="inferred from homology"/>
<dbReference type="RefSeq" id="WP_268600283.1">
    <property type="nucleotide sequence ID" value="NZ_JAKOBS010000001.1"/>
</dbReference>
<evidence type="ECO:0000313" key="9">
    <source>
        <dbReference type="EMBL" id="MCY9761696.1"/>
    </source>
</evidence>
<feature type="transmembrane region" description="Helical" evidence="7">
    <location>
        <begin position="242"/>
        <end position="261"/>
    </location>
</feature>
<feature type="transmembrane region" description="Helical" evidence="7">
    <location>
        <begin position="68"/>
        <end position="86"/>
    </location>
</feature>
<dbReference type="SUPFAM" id="SSF103481">
    <property type="entry name" value="Multidrug resistance efflux transporter EmrE"/>
    <property type="match status" value="2"/>
</dbReference>
<keyword evidence="10" id="KW-1185">Reference proteome</keyword>
<feature type="domain" description="EamA" evidence="8">
    <location>
        <begin position="10"/>
        <end position="139"/>
    </location>
</feature>
<keyword evidence="5 7" id="KW-1133">Transmembrane helix</keyword>
<protein>
    <submittedName>
        <fullName evidence="9">DMT family transporter</fullName>
    </submittedName>
</protein>
<accession>A0ABT4GY97</accession>
<feature type="transmembrane region" description="Helical" evidence="7">
    <location>
        <begin position="9"/>
        <end position="27"/>
    </location>
</feature>
<feature type="transmembrane region" description="Helical" evidence="7">
    <location>
        <begin position="267"/>
        <end position="285"/>
    </location>
</feature>
<feature type="transmembrane region" description="Helical" evidence="7">
    <location>
        <begin position="39"/>
        <end position="56"/>
    </location>
</feature>
<feature type="transmembrane region" description="Helical" evidence="7">
    <location>
        <begin position="123"/>
        <end position="143"/>
    </location>
</feature>
<comment type="subcellular location">
    <subcellularLocation>
        <location evidence="1">Cell membrane</location>
        <topology evidence="1">Multi-pass membrane protein</topology>
    </subcellularLocation>
</comment>
<feature type="transmembrane region" description="Helical" evidence="7">
    <location>
        <begin position="98"/>
        <end position="116"/>
    </location>
</feature>
<dbReference type="PANTHER" id="PTHR32322">
    <property type="entry name" value="INNER MEMBRANE TRANSPORTER"/>
    <property type="match status" value="1"/>
</dbReference>
<feature type="domain" description="EamA" evidence="8">
    <location>
        <begin position="151"/>
        <end position="284"/>
    </location>
</feature>
<dbReference type="Pfam" id="PF00892">
    <property type="entry name" value="EamA"/>
    <property type="match status" value="2"/>
</dbReference>
<evidence type="ECO:0000256" key="2">
    <source>
        <dbReference type="ARBA" id="ARBA00007362"/>
    </source>
</evidence>
<feature type="transmembrane region" description="Helical" evidence="7">
    <location>
        <begin position="181"/>
        <end position="201"/>
    </location>
</feature>
<name>A0ABT4GY97_PAEAL</name>
<evidence type="ECO:0000256" key="3">
    <source>
        <dbReference type="ARBA" id="ARBA00022475"/>
    </source>
</evidence>
<feature type="transmembrane region" description="Helical" evidence="7">
    <location>
        <begin position="213"/>
        <end position="235"/>
    </location>
</feature>
<evidence type="ECO:0000313" key="10">
    <source>
        <dbReference type="Proteomes" id="UP001527181"/>
    </source>
</evidence>
<evidence type="ECO:0000259" key="8">
    <source>
        <dbReference type="Pfam" id="PF00892"/>
    </source>
</evidence>
<evidence type="ECO:0000256" key="4">
    <source>
        <dbReference type="ARBA" id="ARBA00022692"/>
    </source>
</evidence>
<comment type="caution">
    <text evidence="9">The sequence shown here is derived from an EMBL/GenBank/DDBJ whole genome shotgun (WGS) entry which is preliminary data.</text>
</comment>
<evidence type="ECO:0000256" key="7">
    <source>
        <dbReference type="SAM" id="Phobius"/>
    </source>
</evidence>
<organism evidence="9 10">
    <name type="scientific">Paenibacillus alvei</name>
    <name type="common">Bacillus alvei</name>
    <dbReference type="NCBI Taxonomy" id="44250"/>
    <lineage>
        <taxon>Bacteria</taxon>
        <taxon>Bacillati</taxon>
        <taxon>Bacillota</taxon>
        <taxon>Bacilli</taxon>
        <taxon>Bacillales</taxon>
        <taxon>Paenibacillaceae</taxon>
        <taxon>Paenibacillus</taxon>
    </lineage>
</organism>